<keyword evidence="1" id="KW-0812">Transmembrane</keyword>
<feature type="transmembrane region" description="Helical" evidence="1">
    <location>
        <begin position="326"/>
        <end position="350"/>
    </location>
</feature>
<accession>A0ABN3D9C1</accession>
<feature type="transmembrane region" description="Helical" evidence="1">
    <location>
        <begin position="362"/>
        <end position="381"/>
    </location>
</feature>
<keyword evidence="1" id="KW-0472">Membrane</keyword>
<keyword evidence="1" id="KW-1133">Transmembrane helix</keyword>
<feature type="transmembrane region" description="Helical" evidence="1">
    <location>
        <begin position="85"/>
        <end position="106"/>
    </location>
</feature>
<protein>
    <submittedName>
        <fullName evidence="2">Membrane protein</fullName>
    </submittedName>
</protein>
<comment type="caution">
    <text evidence="2">The sequence shown here is derived from an EMBL/GenBank/DDBJ whole genome shotgun (WGS) entry which is preliminary data.</text>
</comment>
<feature type="transmembrane region" description="Helical" evidence="1">
    <location>
        <begin position="291"/>
        <end position="314"/>
    </location>
</feature>
<feature type="transmembrane region" description="Helical" evidence="1">
    <location>
        <begin position="254"/>
        <end position="279"/>
    </location>
</feature>
<dbReference type="Proteomes" id="UP001500929">
    <property type="component" value="Unassembled WGS sequence"/>
</dbReference>
<proteinExistence type="predicted"/>
<feature type="transmembrane region" description="Helical" evidence="1">
    <location>
        <begin position="40"/>
        <end position="64"/>
    </location>
</feature>
<evidence type="ECO:0000313" key="3">
    <source>
        <dbReference type="Proteomes" id="UP001500929"/>
    </source>
</evidence>
<organism evidence="2 3">
    <name type="scientific">Herbiconiux moechotypicola</name>
    <dbReference type="NCBI Taxonomy" id="637393"/>
    <lineage>
        <taxon>Bacteria</taxon>
        <taxon>Bacillati</taxon>
        <taxon>Actinomycetota</taxon>
        <taxon>Actinomycetes</taxon>
        <taxon>Micrococcales</taxon>
        <taxon>Microbacteriaceae</taxon>
        <taxon>Herbiconiux</taxon>
    </lineage>
</organism>
<reference evidence="2 3" key="1">
    <citation type="journal article" date="2019" name="Int. J. Syst. Evol. Microbiol.">
        <title>The Global Catalogue of Microorganisms (GCM) 10K type strain sequencing project: providing services to taxonomists for standard genome sequencing and annotation.</title>
        <authorList>
            <consortium name="The Broad Institute Genomics Platform"/>
            <consortium name="The Broad Institute Genome Sequencing Center for Infectious Disease"/>
            <person name="Wu L."/>
            <person name="Ma J."/>
        </authorList>
    </citation>
    <scope>NUCLEOTIDE SEQUENCE [LARGE SCALE GENOMIC DNA]</scope>
    <source>
        <strain evidence="2 3">JCM 16117</strain>
    </source>
</reference>
<feature type="transmembrane region" description="Helical" evidence="1">
    <location>
        <begin position="176"/>
        <end position="198"/>
    </location>
</feature>
<feature type="transmembrane region" description="Helical" evidence="1">
    <location>
        <begin position="219"/>
        <end position="242"/>
    </location>
</feature>
<gene>
    <name evidence="2" type="ORF">GCM10009851_05820</name>
</gene>
<name>A0ABN3D9C1_9MICO</name>
<feature type="transmembrane region" description="Helical" evidence="1">
    <location>
        <begin position="118"/>
        <end position="141"/>
    </location>
</feature>
<evidence type="ECO:0000256" key="1">
    <source>
        <dbReference type="SAM" id="Phobius"/>
    </source>
</evidence>
<keyword evidence="3" id="KW-1185">Reference proteome</keyword>
<dbReference type="EMBL" id="BAAAQY010000002">
    <property type="protein sequence ID" value="GAA2225037.1"/>
    <property type="molecule type" value="Genomic_DNA"/>
</dbReference>
<evidence type="ECO:0000313" key="2">
    <source>
        <dbReference type="EMBL" id="GAA2225037.1"/>
    </source>
</evidence>
<feature type="transmembrane region" description="Helical" evidence="1">
    <location>
        <begin position="9"/>
        <end position="28"/>
    </location>
</feature>
<sequence>MLRGPAGQVAAGSGLSAAVGFVVLIVAARSLAPAENTVFLTFWSMLLTGFGVLGGLSTEAIRSVSLAARGARSRHGGADVRRTSLLAAGAIWGAVLGGVVAVVCLLGREALLGADWPVLAAALVVAMVLGSGWAVVVGGLGGRGRWSVFAAMTGCDALLRLAVVAVLTSSGAGSTAMAIGVAVTPGIWVIALSASASVRRAARAEAPARLTQVLALDAHAIAAAASSAVLVAGLPLLIALTAGEGEGGVEGLGALMLAVTLVRAPLLVPLTAFQGLIVRRAALQPEGVERMLAWAGAGLAAVAVLGTGAAAAWGEGVLRWVSGVGVPGLALATLVPGAAALAGLTLTGALALARSRHRRATAGWLVAAVVTGGALCLPLPLELRVAGATFVGPVAGIVVHQVKWIRLHSAEH</sequence>